<feature type="transmembrane region" description="Helical" evidence="2">
    <location>
        <begin position="286"/>
        <end position="307"/>
    </location>
</feature>
<evidence type="ECO:0000313" key="3">
    <source>
        <dbReference type="Proteomes" id="UP000887565"/>
    </source>
</evidence>
<feature type="compositionally biased region" description="Basic residues" evidence="1">
    <location>
        <begin position="1"/>
        <end position="10"/>
    </location>
</feature>
<sequence length="334" mass="37454">MTSMRQRKIPSTKTATPAPQPPPARQSDSHHSRHESYSHDDHHHKESHQTQATSRGSCQHEHRNDAPPHRTQCEQTRQVHSTGFYEDAHQCHFRRSPPKLMDFISPLHRDAEIQRRLEALKNPLKDPPTAPTPVMTTTVTHITSLPPTAPTSAQATTFKQPPVVIATRPVIGVAPPASCAPTAEPRLPSEATRLPNYTNFRTTDSPHCVTLVTPRYPPCIDPSVEFFMYRRLHEMVLINFFGHLCIRITMAIHIRATNASLALYQYFCEHYRPSYREQQPPVSHDVAATTLVICTAIITTATVKIIAIAEISTPTLICLGFSPMLPPLTEAFVQ</sequence>
<feature type="region of interest" description="Disordered" evidence="1">
    <location>
        <begin position="1"/>
        <end position="78"/>
    </location>
</feature>
<feature type="transmembrane region" description="Helical" evidence="2">
    <location>
        <begin position="236"/>
        <end position="254"/>
    </location>
</feature>
<accession>A0A915L034</accession>
<dbReference type="AlphaFoldDB" id="A0A915L034"/>
<dbReference type="WBParaSite" id="nRc.2.0.1.t44432-RA">
    <property type="protein sequence ID" value="nRc.2.0.1.t44432-RA"/>
    <property type="gene ID" value="nRc.2.0.1.g44432"/>
</dbReference>
<feature type="compositionally biased region" description="Basic and acidic residues" evidence="1">
    <location>
        <begin position="27"/>
        <end position="48"/>
    </location>
</feature>
<keyword evidence="2" id="KW-0472">Membrane</keyword>
<reference evidence="4" key="1">
    <citation type="submission" date="2022-11" db="UniProtKB">
        <authorList>
            <consortium name="WormBaseParasite"/>
        </authorList>
    </citation>
    <scope>IDENTIFICATION</scope>
</reference>
<evidence type="ECO:0000256" key="2">
    <source>
        <dbReference type="SAM" id="Phobius"/>
    </source>
</evidence>
<protein>
    <submittedName>
        <fullName evidence="4">Uncharacterized protein</fullName>
    </submittedName>
</protein>
<feature type="compositionally biased region" description="Basic and acidic residues" evidence="1">
    <location>
        <begin position="58"/>
        <end position="72"/>
    </location>
</feature>
<keyword evidence="3" id="KW-1185">Reference proteome</keyword>
<evidence type="ECO:0000256" key="1">
    <source>
        <dbReference type="SAM" id="MobiDB-lite"/>
    </source>
</evidence>
<evidence type="ECO:0000313" key="4">
    <source>
        <dbReference type="WBParaSite" id="nRc.2.0.1.t44432-RA"/>
    </source>
</evidence>
<organism evidence="3 4">
    <name type="scientific">Romanomermis culicivorax</name>
    <name type="common">Nematode worm</name>
    <dbReference type="NCBI Taxonomy" id="13658"/>
    <lineage>
        <taxon>Eukaryota</taxon>
        <taxon>Metazoa</taxon>
        <taxon>Ecdysozoa</taxon>
        <taxon>Nematoda</taxon>
        <taxon>Enoplea</taxon>
        <taxon>Dorylaimia</taxon>
        <taxon>Mermithida</taxon>
        <taxon>Mermithoidea</taxon>
        <taxon>Mermithidae</taxon>
        <taxon>Romanomermis</taxon>
    </lineage>
</organism>
<keyword evidence="2" id="KW-1133">Transmembrane helix</keyword>
<dbReference type="Proteomes" id="UP000887565">
    <property type="component" value="Unplaced"/>
</dbReference>
<name>A0A915L034_ROMCU</name>
<keyword evidence="2" id="KW-0812">Transmembrane</keyword>
<proteinExistence type="predicted"/>